<evidence type="ECO:0000313" key="4">
    <source>
        <dbReference type="Proteomes" id="UP000071561"/>
    </source>
</evidence>
<feature type="compositionally biased region" description="Basic and acidic residues" evidence="1">
    <location>
        <begin position="106"/>
        <end position="116"/>
    </location>
</feature>
<reference evidence="3 4" key="1">
    <citation type="submission" date="2016-03" db="EMBL/GenBank/DDBJ databases">
        <title>Complete genome sequence of Pedobacter cryoconitis PAMC 27485.</title>
        <authorList>
            <person name="Lee J."/>
            <person name="Kim O.-S."/>
        </authorList>
    </citation>
    <scope>NUCLEOTIDE SEQUENCE [LARGE SCALE GENOMIC DNA]</scope>
    <source>
        <strain evidence="3 4">PAMC 27485</strain>
    </source>
</reference>
<dbReference type="AlphaFoldDB" id="A0A127VK96"/>
<evidence type="ECO:0000313" key="3">
    <source>
        <dbReference type="EMBL" id="AMQ01756.1"/>
    </source>
</evidence>
<organism evidence="3 4">
    <name type="scientific">Pedobacter cryoconitis</name>
    <dbReference type="NCBI Taxonomy" id="188932"/>
    <lineage>
        <taxon>Bacteria</taxon>
        <taxon>Pseudomonadati</taxon>
        <taxon>Bacteroidota</taxon>
        <taxon>Sphingobacteriia</taxon>
        <taxon>Sphingobacteriales</taxon>
        <taxon>Sphingobacteriaceae</taxon>
        <taxon>Pedobacter</taxon>
    </lineage>
</organism>
<keyword evidence="4" id="KW-1185">Reference proteome</keyword>
<proteinExistence type="predicted"/>
<accession>A0A127VK96</accession>
<feature type="compositionally biased region" description="Basic and acidic residues" evidence="1">
    <location>
        <begin position="51"/>
        <end position="61"/>
    </location>
</feature>
<feature type="chain" id="PRO_5007280773" description="Colicin import membrane protein" evidence="2">
    <location>
        <begin position="21"/>
        <end position="192"/>
    </location>
</feature>
<dbReference type="RefSeq" id="WP_068406488.1">
    <property type="nucleotide sequence ID" value="NZ_CP014504.1"/>
</dbReference>
<dbReference type="PATRIC" id="fig|188932.3.peg.5117"/>
<feature type="compositionally biased region" description="Low complexity" evidence="1">
    <location>
        <begin position="84"/>
        <end position="101"/>
    </location>
</feature>
<name>A0A127VK96_9SPHI</name>
<dbReference type="EMBL" id="CP014504">
    <property type="protein sequence ID" value="AMQ01756.1"/>
    <property type="molecule type" value="Genomic_DNA"/>
</dbReference>
<protein>
    <recommendedName>
        <fullName evidence="5">Colicin import membrane protein</fullName>
    </recommendedName>
</protein>
<evidence type="ECO:0000256" key="2">
    <source>
        <dbReference type="SAM" id="SignalP"/>
    </source>
</evidence>
<dbReference type="Proteomes" id="UP000071561">
    <property type="component" value="Chromosome"/>
</dbReference>
<evidence type="ECO:0000256" key="1">
    <source>
        <dbReference type="SAM" id="MobiDB-lite"/>
    </source>
</evidence>
<feature type="signal peptide" evidence="2">
    <location>
        <begin position="1"/>
        <end position="20"/>
    </location>
</feature>
<dbReference type="KEGG" id="pcm:AY601_4937"/>
<feature type="compositionally biased region" description="Polar residues" evidence="1">
    <location>
        <begin position="129"/>
        <end position="138"/>
    </location>
</feature>
<sequence length="192" mass="20536" precursor="true">MKKLLSLVAILSLWVSLTMAQTAAPATVKVKKDGTPDKRYTPAKSTTTTKLKKDGTPDKRYTTTTTTKVSPPDKTVQKEKASKVTRVTTTTKPVPAAPASSGNVRLKKDGTPDKRYTNSAAPAAAPVQETKTTVTKSTRAPKVTAAPAAKDYKPTVDRSISGPNGEEILTGPRGGKYYINKNGNKTYIKREG</sequence>
<feature type="compositionally biased region" description="Low complexity" evidence="1">
    <location>
        <begin position="62"/>
        <end position="74"/>
    </location>
</feature>
<keyword evidence="2" id="KW-0732">Signal</keyword>
<feature type="compositionally biased region" description="Basic and acidic residues" evidence="1">
    <location>
        <begin position="30"/>
        <end position="40"/>
    </location>
</feature>
<evidence type="ECO:0008006" key="5">
    <source>
        <dbReference type="Google" id="ProtNLM"/>
    </source>
</evidence>
<feature type="region of interest" description="Disordered" evidence="1">
    <location>
        <begin position="29"/>
        <end position="174"/>
    </location>
</feature>
<gene>
    <name evidence="3" type="ORF">AY601_4937</name>
</gene>
<dbReference type="OrthoDB" id="714380at2"/>